<accession>A0ACB9AA32</accession>
<reference evidence="2" key="1">
    <citation type="journal article" date="2022" name="Mol. Ecol. Resour.">
        <title>The genomes of chicory, endive, great burdock and yacon provide insights into Asteraceae palaeo-polyploidization history and plant inulin production.</title>
        <authorList>
            <person name="Fan W."/>
            <person name="Wang S."/>
            <person name="Wang H."/>
            <person name="Wang A."/>
            <person name="Jiang F."/>
            <person name="Liu H."/>
            <person name="Zhao H."/>
            <person name="Xu D."/>
            <person name="Zhang Y."/>
        </authorList>
    </citation>
    <scope>NUCLEOTIDE SEQUENCE [LARGE SCALE GENOMIC DNA]</scope>
    <source>
        <strain evidence="2">cv. Niubang</strain>
    </source>
</reference>
<proteinExistence type="predicted"/>
<dbReference type="Proteomes" id="UP001055879">
    <property type="component" value="Linkage Group LG08"/>
</dbReference>
<gene>
    <name evidence="1" type="ORF">L6452_24761</name>
</gene>
<organism evidence="1 2">
    <name type="scientific">Arctium lappa</name>
    <name type="common">Greater burdock</name>
    <name type="synonym">Lappa major</name>
    <dbReference type="NCBI Taxonomy" id="4217"/>
    <lineage>
        <taxon>Eukaryota</taxon>
        <taxon>Viridiplantae</taxon>
        <taxon>Streptophyta</taxon>
        <taxon>Embryophyta</taxon>
        <taxon>Tracheophyta</taxon>
        <taxon>Spermatophyta</taxon>
        <taxon>Magnoliopsida</taxon>
        <taxon>eudicotyledons</taxon>
        <taxon>Gunneridae</taxon>
        <taxon>Pentapetalae</taxon>
        <taxon>asterids</taxon>
        <taxon>campanulids</taxon>
        <taxon>Asterales</taxon>
        <taxon>Asteraceae</taxon>
        <taxon>Carduoideae</taxon>
        <taxon>Cardueae</taxon>
        <taxon>Arctiinae</taxon>
        <taxon>Arctium</taxon>
    </lineage>
</organism>
<name>A0ACB9AA32_ARCLA</name>
<protein>
    <submittedName>
        <fullName evidence="1">Uncharacterized protein</fullName>
    </submittedName>
</protein>
<evidence type="ECO:0000313" key="2">
    <source>
        <dbReference type="Proteomes" id="UP001055879"/>
    </source>
</evidence>
<evidence type="ECO:0000313" key="1">
    <source>
        <dbReference type="EMBL" id="KAI3706790.1"/>
    </source>
</evidence>
<keyword evidence="2" id="KW-1185">Reference proteome</keyword>
<reference evidence="1 2" key="2">
    <citation type="journal article" date="2022" name="Mol. Ecol. Resour.">
        <title>The genomes of chicory, endive, great burdock and yacon provide insights into Asteraceae paleo-polyploidization history and plant inulin production.</title>
        <authorList>
            <person name="Fan W."/>
            <person name="Wang S."/>
            <person name="Wang H."/>
            <person name="Wang A."/>
            <person name="Jiang F."/>
            <person name="Liu H."/>
            <person name="Zhao H."/>
            <person name="Xu D."/>
            <person name="Zhang Y."/>
        </authorList>
    </citation>
    <scope>NUCLEOTIDE SEQUENCE [LARGE SCALE GENOMIC DNA]</scope>
    <source>
        <strain evidence="2">cv. Niubang</strain>
    </source>
</reference>
<comment type="caution">
    <text evidence="1">The sequence shown here is derived from an EMBL/GenBank/DDBJ whole genome shotgun (WGS) entry which is preliminary data.</text>
</comment>
<sequence>MRSTRLVGEKRKWEGPSGPVRQSRPFVSGKAGDQRREERWCSKCRSKHLGPCATRTYSGPTRCAKCRKKDHTTRECSIQGSVCFECGEPGHMKRLCPKLVRGNGGNSVGLTTRVEQPPSAPSRAFRMSTKEAKETADVVSGTFLVNSLPSRVLFDSGATCSFVSDTFYKRFTIPISVLPDALVVKIANRD</sequence>
<dbReference type="EMBL" id="CM042054">
    <property type="protein sequence ID" value="KAI3706790.1"/>
    <property type="molecule type" value="Genomic_DNA"/>
</dbReference>